<feature type="compositionally biased region" description="Polar residues" evidence="6">
    <location>
        <begin position="26"/>
        <end position="39"/>
    </location>
</feature>
<evidence type="ECO:0008006" key="9">
    <source>
        <dbReference type="Google" id="ProtNLM"/>
    </source>
</evidence>
<evidence type="ECO:0000313" key="8">
    <source>
        <dbReference type="Proteomes" id="UP000323011"/>
    </source>
</evidence>
<keyword evidence="8" id="KW-1185">Reference proteome</keyword>
<evidence type="ECO:0000256" key="2">
    <source>
        <dbReference type="ARBA" id="ARBA00022490"/>
    </source>
</evidence>
<gene>
    <name evidence="7" type="ORF">FNF29_07748</name>
</gene>
<dbReference type="GO" id="GO:0005737">
    <property type="term" value="C:cytoplasm"/>
    <property type="evidence" value="ECO:0007669"/>
    <property type="project" value="UniProtKB-SubCell"/>
</dbReference>
<keyword evidence="5" id="KW-0378">Hydrolase</keyword>
<protein>
    <recommendedName>
        <fullName evidence="9">Endonuclease V</fullName>
    </recommendedName>
</protein>
<evidence type="ECO:0000256" key="3">
    <source>
        <dbReference type="ARBA" id="ARBA00022722"/>
    </source>
</evidence>
<dbReference type="GO" id="GO:0003727">
    <property type="term" value="F:single-stranded RNA binding"/>
    <property type="evidence" value="ECO:0007669"/>
    <property type="project" value="TreeGrafter"/>
</dbReference>
<dbReference type="AlphaFoldDB" id="A0A5A8C2I4"/>
<organism evidence="7 8">
    <name type="scientific">Cafeteria roenbergensis</name>
    <name type="common">Marine flagellate</name>
    <dbReference type="NCBI Taxonomy" id="33653"/>
    <lineage>
        <taxon>Eukaryota</taxon>
        <taxon>Sar</taxon>
        <taxon>Stramenopiles</taxon>
        <taxon>Bigyra</taxon>
        <taxon>Opalozoa</taxon>
        <taxon>Bicosoecida</taxon>
        <taxon>Cafeteriaceae</taxon>
        <taxon>Cafeteria</taxon>
    </lineage>
</organism>
<dbReference type="GO" id="GO:0006281">
    <property type="term" value="P:DNA repair"/>
    <property type="evidence" value="ECO:0007669"/>
    <property type="project" value="InterPro"/>
</dbReference>
<dbReference type="Proteomes" id="UP000323011">
    <property type="component" value="Unassembled WGS sequence"/>
</dbReference>
<dbReference type="GO" id="GO:0005730">
    <property type="term" value="C:nucleolus"/>
    <property type="evidence" value="ECO:0007669"/>
    <property type="project" value="TreeGrafter"/>
</dbReference>
<dbReference type="InterPro" id="IPR007581">
    <property type="entry name" value="Endonuclease-V"/>
</dbReference>
<proteinExistence type="predicted"/>
<dbReference type="Pfam" id="PF04493">
    <property type="entry name" value="Endonuclease_5"/>
    <property type="match status" value="2"/>
</dbReference>
<accession>A0A5A8C2I4</accession>
<dbReference type="GO" id="GO:0016891">
    <property type="term" value="F:RNA endonuclease activity producing 5'-phosphomonoesters, hydrolytic mechanism"/>
    <property type="evidence" value="ECO:0007669"/>
    <property type="project" value="TreeGrafter"/>
</dbReference>
<evidence type="ECO:0000256" key="6">
    <source>
        <dbReference type="SAM" id="MobiDB-lite"/>
    </source>
</evidence>
<dbReference type="Gene3D" id="3.30.2170.10">
    <property type="entry name" value="archaeoglobus fulgidus dsm 4304 superfamily"/>
    <property type="match status" value="2"/>
</dbReference>
<reference evidence="7 8" key="1">
    <citation type="submission" date="2019-07" db="EMBL/GenBank/DDBJ databases">
        <title>Genomes of Cafeteria roenbergensis.</title>
        <authorList>
            <person name="Fischer M.G."/>
            <person name="Hackl T."/>
            <person name="Roman M."/>
        </authorList>
    </citation>
    <scope>NUCLEOTIDE SEQUENCE [LARGE SCALE GENOMIC DNA]</scope>
    <source>
        <strain evidence="7 8">BVI</strain>
    </source>
</reference>
<feature type="region of interest" description="Disordered" evidence="6">
    <location>
        <begin position="25"/>
        <end position="71"/>
    </location>
</feature>
<name>A0A5A8C2I4_CAFRO</name>
<comment type="subcellular location">
    <subcellularLocation>
        <location evidence="1">Cytoplasm</location>
    </subcellularLocation>
</comment>
<comment type="caution">
    <text evidence="7">The sequence shown here is derived from an EMBL/GenBank/DDBJ whole genome shotgun (WGS) entry which is preliminary data.</text>
</comment>
<keyword evidence="4" id="KW-0255">Endonuclease</keyword>
<evidence type="ECO:0000256" key="4">
    <source>
        <dbReference type="ARBA" id="ARBA00022759"/>
    </source>
</evidence>
<sequence length="347" mass="36571">MAASSSYVPRAKRDEWLVEQTRIRGLNSQAPDPSATFSVSGREALRVDAPGSAEEGGAGGHSVPEFPLPPSSEDARPVAVVAGLDISFVKDSDEACACMAVLQSPSMRPIGVVTHSVAMEEPYIAGFLAFREVPILSALVRAWQTCRVRATDCTRGPDGSTILAGLGGIEIKLLPGWEALAPPPARTPVDYASAAAADSGRPLPKVDAFLVDGNGVHHPRRCGAAVALGVLCGIRTVGIGKELHSFGALSRDALLRRAARCLTKRGHWMPIFDGKLEGEGVERTGACMQAGSTPRRPIFVSVGHGLSLEQACDLAAGCMLHRLPEPVRVADLYSRALIDKRSKAKSG</sequence>
<keyword evidence="3" id="KW-0540">Nuclease</keyword>
<evidence type="ECO:0000313" key="7">
    <source>
        <dbReference type="EMBL" id="KAA0146867.1"/>
    </source>
</evidence>
<evidence type="ECO:0000256" key="1">
    <source>
        <dbReference type="ARBA" id="ARBA00004496"/>
    </source>
</evidence>
<dbReference type="EMBL" id="VLTN01000076">
    <property type="protein sequence ID" value="KAA0146867.1"/>
    <property type="molecule type" value="Genomic_DNA"/>
</dbReference>
<keyword evidence="2" id="KW-0963">Cytoplasm</keyword>
<dbReference type="PANTHER" id="PTHR28511">
    <property type="entry name" value="ENDONUCLEASE V"/>
    <property type="match status" value="1"/>
</dbReference>
<evidence type="ECO:0000256" key="5">
    <source>
        <dbReference type="ARBA" id="ARBA00022801"/>
    </source>
</evidence>
<dbReference type="PANTHER" id="PTHR28511:SF1">
    <property type="entry name" value="ENDONUCLEASE V"/>
    <property type="match status" value="1"/>
</dbReference>